<dbReference type="GeneID" id="123186164"/>
<feature type="region of interest" description="Disordered" evidence="1">
    <location>
        <begin position="25"/>
        <end position="46"/>
    </location>
</feature>
<feature type="compositionally biased region" description="Pro residues" evidence="1">
    <location>
        <begin position="430"/>
        <end position="440"/>
    </location>
</feature>
<dbReference type="EnsemblPlants" id="TraesCS2A02G472900.1">
    <property type="protein sequence ID" value="TraesCS2A02G472900.1"/>
    <property type="gene ID" value="TraesCS2A02G472900"/>
</dbReference>
<dbReference type="Gramene" id="TraesNOR2A03G00789850.1">
    <property type="protein sequence ID" value="TraesNOR2A03G00789850.1"/>
    <property type="gene ID" value="TraesNOR2A03G00789850"/>
</dbReference>
<dbReference type="Gramene" id="TraesCS2A03G1110700.1">
    <property type="protein sequence ID" value="TraesCS2A03G1110700.1.CDS"/>
    <property type="gene ID" value="TraesCS2A03G1110700"/>
</dbReference>
<dbReference type="Proteomes" id="UP000019116">
    <property type="component" value="Chromosome 2A"/>
</dbReference>
<dbReference type="Gramene" id="TraesLAC2A03G00783630.1">
    <property type="protein sequence ID" value="TraesLAC2A03G00783630.1"/>
    <property type="gene ID" value="TraesLAC2A03G00783630"/>
</dbReference>
<gene>
    <name evidence="2" type="primary">LOC123186164</name>
</gene>
<name>A0A3B6B6N5_WHEAT</name>
<dbReference type="Gramene" id="TraesCAD_scaffold_064290_01G000100.1">
    <property type="protein sequence ID" value="TraesCAD_scaffold_064290_01G000100.1"/>
    <property type="gene ID" value="TraesCAD_scaffold_064290_01G000100"/>
</dbReference>
<reference evidence="2" key="2">
    <citation type="submission" date="2018-10" db="UniProtKB">
        <authorList>
            <consortium name="EnsemblPlants"/>
        </authorList>
    </citation>
    <scope>IDENTIFICATION</scope>
</reference>
<dbReference type="Gramene" id="TraesROB_scaffold_119849_01G000300.1">
    <property type="protein sequence ID" value="TraesROB_scaffold_119849_01G000300.1"/>
    <property type="gene ID" value="TraesROB_scaffold_119849_01G000300"/>
</dbReference>
<dbReference type="Gramene" id="TraesSYM2A03G00787540.1">
    <property type="protein sequence ID" value="TraesSYM2A03G00787540.1"/>
    <property type="gene ID" value="TraesSYM2A03G00787540"/>
</dbReference>
<protein>
    <submittedName>
        <fullName evidence="2">Uncharacterized protein</fullName>
    </submittedName>
</protein>
<dbReference type="Gramene" id="TraesJUL2A03G00784300.1">
    <property type="protein sequence ID" value="TraesJUL2A03G00784300.1"/>
    <property type="gene ID" value="TraesJUL2A03G00784300"/>
</dbReference>
<dbReference type="Gramene" id="TraesMAC2A03G00778580.1">
    <property type="protein sequence ID" value="TraesMAC2A03G00778580.1"/>
    <property type="gene ID" value="TraesMAC2A03G00778580"/>
</dbReference>
<dbReference type="Gramene" id="TraesCLE_scaffold_129890_01G000100.1">
    <property type="protein sequence ID" value="TraesCLE_scaffold_129890_01G000100.1"/>
    <property type="gene ID" value="TraesCLE_scaffold_129890_01G000100"/>
</dbReference>
<dbReference type="Gramene" id="TraesSTA2A03G00777850.1">
    <property type="protein sequence ID" value="TraesSTA2A03G00777850.1"/>
    <property type="gene ID" value="TraesSTA2A03G00777850"/>
</dbReference>
<reference evidence="2" key="1">
    <citation type="submission" date="2018-08" db="EMBL/GenBank/DDBJ databases">
        <authorList>
            <person name="Rossello M."/>
        </authorList>
    </citation>
    <scope>NUCLEOTIDE SEQUENCE [LARGE SCALE GENOMIC DNA]</scope>
    <source>
        <strain evidence="2">cv. Chinese Spring</strain>
    </source>
</reference>
<accession>A0A3B6B6N5</accession>
<feature type="compositionally biased region" description="Pro residues" evidence="1">
    <location>
        <begin position="294"/>
        <end position="303"/>
    </location>
</feature>
<evidence type="ECO:0000313" key="2">
    <source>
        <dbReference type="EnsemblPlants" id="TraesCS2A02G472900.1"/>
    </source>
</evidence>
<evidence type="ECO:0000313" key="3">
    <source>
        <dbReference type="Proteomes" id="UP000019116"/>
    </source>
</evidence>
<sequence length="567" mass="61775">MEGEGSWRFLYDSDSDDELLRFARGDTAVPAERQQQQQVQSAHDGAQPAYPVAIAAADAQHVVSDQRMMAHLSSASAMQLDRHQAPPLVHVQQPQPAPPMPMGHQQEPSMVRLQYPQPAPAMAFEPQQAPSMVYSRYPQPAPAMPLQHQPGESPAAVPLHVGQHQHMMGESSSAMPLHHQQMLVDSPATMQIQHQQMQGLSEPTPEVMSTLEYQQIMADLGLTDLYVEDEEVHLPGHGGAASIPHPEPLVLESGLHNDQIPKPSQEGGEGLFFAPAPQPGDDSGPSGAASIPAPETPATPPAVAPAQPEQESCEHCYVVREVRNHSALGPVTLSVHRATDGTYTHIILELKGTATQGPNSGTQRIYRCLRDLTPESAPEYVESCILKMRNKTGPLEDVISGSGAASSTMIRAPPGDAGSPWAPERGTRRPAPPRPPPPPTEQEEKETRRYLRDAADMAVRELGSLASEVRSVRNQRAPDSNSRKVLFSRLRELNHKIKRFEKDSAKRVGSELSKIRREVDGFVMEKRQLYDTLKELMQRVTKNCHRVPPRGNDDQAGGSGAAGAAVS</sequence>
<proteinExistence type="predicted"/>
<dbReference type="AlphaFoldDB" id="A0A3B6B6N5"/>
<feature type="region of interest" description="Disordered" evidence="1">
    <location>
        <begin position="543"/>
        <end position="567"/>
    </location>
</feature>
<keyword evidence="3" id="KW-1185">Reference proteome</keyword>
<dbReference type="OMA" id="PEHESCE"/>
<feature type="compositionally biased region" description="Low complexity" evidence="1">
    <location>
        <begin position="34"/>
        <end position="46"/>
    </location>
</feature>
<organism evidence="2">
    <name type="scientific">Triticum aestivum</name>
    <name type="common">Wheat</name>
    <dbReference type="NCBI Taxonomy" id="4565"/>
    <lineage>
        <taxon>Eukaryota</taxon>
        <taxon>Viridiplantae</taxon>
        <taxon>Streptophyta</taxon>
        <taxon>Embryophyta</taxon>
        <taxon>Tracheophyta</taxon>
        <taxon>Spermatophyta</taxon>
        <taxon>Magnoliopsida</taxon>
        <taxon>Liliopsida</taxon>
        <taxon>Poales</taxon>
        <taxon>Poaceae</taxon>
        <taxon>BOP clade</taxon>
        <taxon>Pooideae</taxon>
        <taxon>Triticodae</taxon>
        <taxon>Triticeae</taxon>
        <taxon>Triticinae</taxon>
        <taxon>Triticum</taxon>
    </lineage>
</organism>
<dbReference type="RefSeq" id="XP_044453885.1">
    <property type="nucleotide sequence ID" value="XM_044597950.1"/>
</dbReference>
<dbReference type="Gramene" id="TraesCS2A02G472900.1">
    <property type="protein sequence ID" value="TraesCS2A02G472900.1"/>
    <property type="gene ID" value="TraesCS2A02G472900"/>
</dbReference>
<dbReference type="OrthoDB" id="659220at2759"/>
<dbReference type="Gramene" id="TraesWEE_scaffold_077157_01G000100.1">
    <property type="protein sequence ID" value="TraesWEE_scaffold_077157_01G000100.1"/>
    <property type="gene ID" value="TraesWEE_scaffold_077157_01G000100"/>
</dbReference>
<dbReference type="Gramene" id="TraesJAG2A03G00779600.1">
    <property type="protein sequence ID" value="TraesJAG2A03G00779600.1"/>
    <property type="gene ID" value="TraesJAG2A03G00779600"/>
</dbReference>
<dbReference type="Gramene" id="TraesARI2A03G00788080.1">
    <property type="protein sequence ID" value="TraesARI2A03G00788080.1"/>
    <property type="gene ID" value="TraesARI2A03G00788080"/>
</dbReference>
<feature type="region of interest" description="Disordered" evidence="1">
    <location>
        <begin position="397"/>
        <end position="448"/>
    </location>
</feature>
<evidence type="ECO:0000256" key="1">
    <source>
        <dbReference type="SAM" id="MobiDB-lite"/>
    </source>
</evidence>
<dbReference type="Gramene" id="TraesPARA_EIv1.0_0355190.1">
    <property type="protein sequence ID" value="TraesPARA_EIv1.0_0355190.1.CDS"/>
    <property type="gene ID" value="TraesPARA_EIv1.0_0355190"/>
</dbReference>
<feature type="region of interest" description="Disordered" evidence="1">
    <location>
        <begin position="236"/>
        <end position="309"/>
    </location>
</feature>